<organism evidence="3 4">
    <name type="scientific">Pseudomonas taiwanensis SJ9</name>
    <dbReference type="NCBI Taxonomy" id="1388762"/>
    <lineage>
        <taxon>Bacteria</taxon>
        <taxon>Pseudomonadati</taxon>
        <taxon>Pseudomonadota</taxon>
        <taxon>Gammaproteobacteria</taxon>
        <taxon>Pseudomonadales</taxon>
        <taxon>Pseudomonadaceae</taxon>
        <taxon>Pseudomonas</taxon>
    </lineage>
</organism>
<keyword evidence="1" id="KW-0472">Membrane</keyword>
<feature type="transmembrane region" description="Helical" evidence="1">
    <location>
        <begin position="17"/>
        <end position="35"/>
    </location>
</feature>
<feature type="transmembrane region" description="Helical" evidence="1">
    <location>
        <begin position="88"/>
        <end position="105"/>
    </location>
</feature>
<evidence type="ECO:0000259" key="2">
    <source>
        <dbReference type="Pfam" id="PF01757"/>
    </source>
</evidence>
<comment type="caution">
    <text evidence="3">The sequence shown here is derived from an EMBL/GenBank/DDBJ whole genome shotgun (WGS) entry which is preliminary data.</text>
</comment>
<dbReference type="PATRIC" id="fig|1388762.3.peg.4597"/>
<dbReference type="EMBL" id="AXUP01000406">
    <property type="protein sequence ID" value="ESW37445.1"/>
    <property type="molecule type" value="Genomic_DNA"/>
</dbReference>
<proteinExistence type="predicted"/>
<name>V7D7E0_9PSED</name>
<feature type="transmembrane region" description="Helical" evidence="1">
    <location>
        <begin position="117"/>
        <end position="139"/>
    </location>
</feature>
<dbReference type="AlphaFoldDB" id="V7D7E0"/>
<feature type="domain" description="Acyltransferase 3" evidence="2">
    <location>
        <begin position="13"/>
        <end position="165"/>
    </location>
</feature>
<sequence length="186" mass="20539">MSTFLASAVVFVSYGNTLFYMLAPVWFAGFVLAFIHQKNPMMKGGVFRLAFLLLSCVAVASVVCALYPNPSGNEIVYDKVNLFRLASGLWFACFLALLLGGVLRFPKYLHRHASYSYTLYVIHFPIMLFALGVSQPYIYGHSIRSLLVSGAVVVVSIVVSWVLSRWLENKAWLSAVLSVGADKKAA</sequence>
<evidence type="ECO:0000256" key="1">
    <source>
        <dbReference type="SAM" id="Phobius"/>
    </source>
</evidence>
<keyword evidence="1" id="KW-1133">Transmembrane helix</keyword>
<dbReference type="GO" id="GO:0016747">
    <property type="term" value="F:acyltransferase activity, transferring groups other than amino-acyl groups"/>
    <property type="evidence" value="ECO:0007669"/>
    <property type="project" value="InterPro"/>
</dbReference>
<dbReference type="Proteomes" id="UP000018511">
    <property type="component" value="Unassembled WGS sequence"/>
</dbReference>
<dbReference type="InterPro" id="IPR002656">
    <property type="entry name" value="Acyl_transf_3_dom"/>
</dbReference>
<accession>V7D7E0</accession>
<evidence type="ECO:0000313" key="3">
    <source>
        <dbReference type="EMBL" id="ESW37445.1"/>
    </source>
</evidence>
<gene>
    <name evidence="3" type="ORF">O164_23915</name>
</gene>
<keyword evidence="1" id="KW-0812">Transmembrane</keyword>
<dbReference type="Pfam" id="PF01757">
    <property type="entry name" value="Acyl_transf_3"/>
    <property type="match status" value="1"/>
</dbReference>
<feature type="transmembrane region" description="Helical" evidence="1">
    <location>
        <begin position="145"/>
        <end position="163"/>
    </location>
</feature>
<protein>
    <recommendedName>
        <fullName evidence="2">Acyltransferase 3 domain-containing protein</fullName>
    </recommendedName>
</protein>
<evidence type="ECO:0000313" key="4">
    <source>
        <dbReference type="Proteomes" id="UP000018511"/>
    </source>
</evidence>
<reference evidence="3 4" key="1">
    <citation type="submission" date="2013-10" db="EMBL/GenBank/DDBJ databases">
        <title>Whole Genome Shotgun Sequence of Pseudomonas taiwanensis SJ9.</title>
        <authorList>
            <person name="Hong S.-J."/>
            <person name="Shin J.-H."/>
        </authorList>
    </citation>
    <scope>NUCLEOTIDE SEQUENCE [LARGE SCALE GENOMIC DNA]</scope>
    <source>
        <strain evidence="3 4">SJ9</strain>
    </source>
</reference>
<feature type="transmembrane region" description="Helical" evidence="1">
    <location>
        <begin position="47"/>
        <end position="68"/>
    </location>
</feature>